<evidence type="ECO:0000313" key="8">
    <source>
        <dbReference type="Proteomes" id="UP000813461"/>
    </source>
</evidence>
<evidence type="ECO:0000256" key="1">
    <source>
        <dbReference type="ARBA" id="ARBA00007992"/>
    </source>
</evidence>
<dbReference type="GO" id="GO:0071949">
    <property type="term" value="F:FAD binding"/>
    <property type="evidence" value="ECO:0007669"/>
    <property type="project" value="InterPro"/>
</dbReference>
<dbReference type="OrthoDB" id="16820at2759"/>
<evidence type="ECO:0000256" key="2">
    <source>
        <dbReference type="ARBA" id="ARBA00022630"/>
    </source>
</evidence>
<protein>
    <recommendedName>
        <fullName evidence="6">FAD-binding domain-containing protein</fullName>
    </recommendedName>
</protein>
<dbReference type="GO" id="GO:0004497">
    <property type="term" value="F:monooxygenase activity"/>
    <property type="evidence" value="ECO:0007669"/>
    <property type="project" value="UniProtKB-KW"/>
</dbReference>
<keyword evidence="4" id="KW-0560">Oxidoreductase</keyword>
<keyword evidence="5" id="KW-0503">Monooxygenase</keyword>
<gene>
    <name evidence="7" type="ORF">FB567DRAFT_186477</name>
</gene>
<evidence type="ECO:0000256" key="4">
    <source>
        <dbReference type="ARBA" id="ARBA00023002"/>
    </source>
</evidence>
<dbReference type="SUPFAM" id="SSF51905">
    <property type="entry name" value="FAD/NAD(P)-binding domain"/>
    <property type="match status" value="1"/>
</dbReference>
<dbReference type="PANTHER" id="PTHR13789:SF316">
    <property type="entry name" value="FAD-BINDING DOMAIN-CONTAINING PROTEIN"/>
    <property type="match status" value="1"/>
</dbReference>
<keyword evidence="3" id="KW-0274">FAD</keyword>
<dbReference type="EMBL" id="JAGMVJ010000020">
    <property type="protein sequence ID" value="KAH7075238.1"/>
    <property type="molecule type" value="Genomic_DNA"/>
</dbReference>
<dbReference type="PRINTS" id="PR00420">
    <property type="entry name" value="RNGMNOXGNASE"/>
</dbReference>
<evidence type="ECO:0000256" key="3">
    <source>
        <dbReference type="ARBA" id="ARBA00022827"/>
    </source>
</evidence>
<comment type="caution">
    <text evidence="7">The sequence shown here is derived from an EMBL/GenBank/DDBJ whole genome shotgun (WGS) entry which is preliminary data.</text>
</comment>
<keyword evidence="8" id="KW-1185">Reference proteome</keyword>
<dbReference type="InterPro" id="IPR002938">
    <property type="entry name" value="FAD-bd"/>
</dbReference>
<dbReference type="Proteomes" id="UP000813461">
    <property type="component" value="Unassembled WGS sequence"/>
</dbReference>
<dbReference type="PANTHER" id="PTHR13789">
    <property type="entry name" value="MONOOXYGENASE"/>
    <property type="match status" value="1"/>
</dbReference>
<keyword evidence="2" id="KW-0285">Flavoprotein</keyword>
<dbReference type="InterPro" id="IPR050493">
    <property type="entry name" value="FAD-dep_Monooxygenase_BioMet"/>
</dbReference>
<evidence type="ECO:0000259" key="6">
    <source>
        <dbReference type="Pfam" id="PF01494"/>
    </source>
</evidence>
<dbReference type="Pfam" id="PF01494">
    <property type="entry name" value="FAD_binding_3"/>
    <property type="match status" value="1"/>
</dbReference>
<comment type="similarity">
    <text evidence="1">Belongs to the paxM FAD-dependent monooxygenase family.</text>
</comment>
<feature type="domain" description="FAD-binding" evidence="6">
    <location>
        <begin position="9"/>
        <end position="365"/>
    </location>
</feature>
<name>A0A8K0QYI2_9PLEO</name>
<evidence type="ECO:0000256" key="5">
    <source>
        <dbReference type="ARBA" id="ARBA00023033"/>
    </source>
</evidence>
<organism evidence="7 8">
    <name type="scientific">Paraphoma chrysanthemicola</name>
    <dbReference type="NCBI Taxonomy" id="798071"/>
    <lineage>
        <taxon>Eukaryota</taxon>
        <taxon>Fungi</taxon>
        <taxon>Dikarya</taxon>
        <taxon>Ascomycota</taxon>
        <taxon>Pezizomycotina</taxon>
        <taxon>Dothideomycetes</taxon>
        <taxon>Pleosporomycetidae</taxon>
        <taxon>Pleosporales</taxon>
        <taxon>Pleosporineae</taxon>
        <taxon>Phaeosphaeriaceae</taxon>
        <taxon>Paraphoma</taxon>
    </lineage>
</organism>
<dbReference type="InterPro" id="IPR036188">
    <property type="entry name" value="FAD/NAD-bd_sf"/>
</dbReference>
<evidence type="ECO:0000313" key="7">
    <source>
        <dbReference type="EMBL" id="KAH7075238.1"/>
    </source>
</evidence>
<sequence>MLSTHPDRVAIIGAGLAGLTLAITLHRQGIFCKIYELRDPTMTTSGALMLSPNALRILDTLGIYDRLYPQGYNFETLEFKNYEQVTTDKYYLGNEKLYGYKALRIYRQTLLTELRAEVQQRQIPVTYGVKFSHIVSEDENGVSFEFTDGTTASADLLVGADGIHSTVRKYLTPELVPKYSGQVAITCALPISKLVFPQHIRASEYHMPVAIHAKNGAFVMAPQNIDGSELLAGTQRAWPEQDRAGWDALLADREGLLALFKQGYETWPSIVQSALDNVDLQTLSIWPYYVVPKLESWSSNKKRVVILGDAAHAIPPTAGQGASQGFEDAFTLAALFPRITNKMPFDKALAVWQSMRQQRVDKVIELTMQLNNARLPQAMREKLEAEGTSVWQSGDHGELGWLYNTDIEKDLMARLSTVVNEQDTCPISWLQSKFAAHKNVANGSSLNIAASNKLSI</sequence>
<dbReference type="AlphaFoldDB" id="A0A8K0QYI2"/>
<dbReference type="FunFam" id="3.50.50.60:FF:000156">
    <property type="entry name" value="Salicylate hydroxylase, putative"/>
    <property type="match status" value="1"/>
</dbReference>
<proteinExistence type="inferred from homology"/>
<reference evidence="7" key="1">
    <citation type="journal article" date="2021" name="Nat. Commun.">
        <title>Genetic determinants of endophytism in the Arabidopsis root mycobiome.</title>
        <authorList>
            <person name="Mesny F."/>
            <person name="Miyauchi S."/>
            <person name="Thiergart T."/>
            <person name="Pickel B."/>
            <person name="Atanasova L."/>
            <person name="Karlsson M."/>
            <person name="Huettel B."/>
            <person name="Barry K.W."/>
            <person name="Haridas S."/>
            <person name="Chen C."/>
            <person name="Bauer D."/>
            <person name="Andreopoulos W."/>
            <person name="Pangilinan J."/>
            <person name="LaButti K."/>
            <person name="Riley R."/>
            <person name="Lipzen A."/>
            <person name="Clum A."/>
            <person name="Drula E."/>
            <person name="Henrissat B."/>
            <person name="Kohler A."/>
            <person name="Grigoriev I.V."/>
            <person name="Martin F.M."/>
            <person name="Hacquard S."/>
        </authorList>
    </citation>
    <scope>NUCLEOTIDE SEQUENCE</scope>
    <source>
        <strain evidence="7">MPI-SDFR-AT-0120</strain>
    </source>
</reference>
<accession>A0A8K0QYI2</accession>
<dbReference type="Gene3D" id="3.50.50.60">
    <property type="entry name" value="FAD/NAD(P)-binding domain"/>
    <property type="match status" value="1"/>
</dbReference>